<evidence type="ECO:0000259" key="9">
    <source>
        <dbReference type="PROSITE" id="PS50004"/>
    </source>
</evidence>
<keyword evidence="4 6" id="KW-0378">Hydrolase</keyword>
<comment type="caution">
    <text evidence="11">The sequence shown here is derived from an EMBL/GenBank/DDBJ whole genome shotgun (WGS) entry which is preliminary data.</text>
</comment>
<keyword evidence="12" id="KW-1185">Reference proteome</keyword>
<keyword evidence="5 6" id="KW-0443">Lipid metabolism</keyword>
<keyword evidence="7" id="KW-0479">Metal-binding</keyword>
<dbReference type="SUPFAM" id="SSF49562">
    <property type="entry name" value="C2 domain (Calcium/lipid-binding domain, CaLB)"/>
    <property type="match status" value="1"/>
</dbReference>
<dbReference type="InterPro" id="IPR035892">
    <property type="entry name" value="C2_domain_sf"/>
</dbReference>
<dbReference type="GO" id="GO:0005544">
    <property type="term" value="F:calcium-dependent phospholipid binding"/>
    <property type="evidence" value="ECO:0007669"/>
    <property type="project" value="TreeGrafter"/>
</dbReference>
<evidence type="ECO:0000256" key="6">
    <source>
        <dbReference type="PROSITE-ProRule" id="PRU00555"/>
    </source>
</evidence>
<dbReference type="Gene3D" id="3.40.1090.10">
    <property type="entry name" value="Cytosolic phospholipase A2 catalytic domain"/>
    <property type="match status" value="2"/>
</dbReference>
<feature type="compositionally biased region" description="Polar residues" evidence="8">
    <location>
        <begin position="1253"/>
        <end position="1263"/>
    </location>
</feature>
<feature type="domain" description="PLA2c" evidence="10">
    <location>
        <begin position="482"/>
        <end position="1201"/>
    </location>
</feature>
<organism evidence="11 12">
    <name type="scientific">Pomacea canaliculata</name>
    <name type="common">Golden apple snail</name>
    <dbReference type="NCBI Taxonomy" id="400727"/>
    <lineage>
        <taxon>Eukaryota</taxon>
        <taxon>Metazoa</taxon>
        <taxon>Spiralia</taxon>
        <taxon>Lophotrochozoa</taxon>
        <taxon>Mollusca</taxon>
        <taxon>Gastropoda</taxon>
        <taxon>Caenogastropoda</taxon>
        <taxon>Architaenioglossa</taxon>
        <taxon>Ampullarioidea</taxon>
        <taxon>Ampullariidae</taxon>
        <taxon>Pomacea</taxon>
    </lineage>
</organism>
<feature type="region of interest" description="Disordered" evidence="8">
    <location>
        <begin position="149"/>
        <end position="184"/>
    </location>
</feature>
<dbReference type="GO" id="GO:0005509">
    <property type="term" value="F:calcium ion binding"/>
    <property type="evidence" value="ECO:0007669"/>
    <property type="project" value="TreeGrafter"/>
</dbReference>
<evidence type="ECO:0000256" key="3">
    <source>
        <dbReference type="ARBA" id="ARBA00022490"/>
    </source>
</evidence>
<dbReference type="GO" id="GO:0005829">
    <property type="term" value="C:cytosol"/>
    <property type="evidence" value="ECO:0007669"/>
    <property type="project" value="TreeGrafter"/>
</dbReference>
<proteinExistence type="predicted"/>
<name>A0A2T7NC69_POMCA</name>
<feature type="compositionally biased region" description="Basic and acidic residues" evidence="8">
    <location>
        <begin position="295"/>
        <end position="315"/>
    </location>
</feature>
<evidence type="ECO:0000256" key="8">
    <source>
        <dbReference type="SAM" id="MobiDB-lite"/>
    </source>
</evidence>
<feature type="region of interest" description="Disordered" evidence="8">
    <location>
        <begin position="1"/>
        <end position="55"/>
    </location>
</feature>
<feature type="compositionally biased region" description="Polar residues" evidence="8">
    <location>
        <begin position="1289"/>
        <end position="1315"/>
    </location>
</feature>
<dbReference type="Gene3D" id="2.60.40.150">
    <property type="entry name" value="C2 domain"/>
    <property type="match status" value="1"/>
</dbReference>
<dbReference type="InterPro" id="IPR000008">
    <property type="entry name" value="C2_dom"/>
</dbReference>
<dbReference type="EC" id="3.1.1.4" evidence="2 7"/>
<dbReference type="Pfam" id="PF01735">
    <property type="entry name" value="PLA2_B"/>
    <property type="match status" value="2"/>
</dbReference>
<keyword evidence="7" id="KW-0106">Calcium</keyword>
<dbReference type="SMART" id="SM00022">
    <property type="entry name" value="PLAc"/>
    <property type="match status" value="1"/>
</dbReference>
<dbReference type="GO" id="GO:0046475">
    <property type="term" value="P:glycerophospholipid catabolic process"/>
    <property type="evidence" value="ECO:0007669"/>
    <property type="project" value="TreeGrafter"/>
</dbReference>
<dbReference type="InterPro" id="IPR002642">
    <property type="entry name" value="LysoPLipase_cat_dom"/>
</dbReference>
<feature type="region of interest" description="Disordered" evidence="8">
    <location>
        <begin position="1434"/>
        <end position="1467"/>
    </location>
</feature>
<feature type="domain" description="C2" evidence="9">
    <location>
        <begin position="345"/>
        <end position="468"/>
    </location>
</feature>
<dbReference type="GO" id="GO:0047498">
    <property type="term" value="F:calcium-dependent phospholipase A2 activity"/>
    <property type="evidence" value="ECO:0007669"/>
    <property type="project" value="TreeGrafter"/>
</dbReference>
<dbReference type="STRING" id="400727.A0A2T7NC69"/>
<feature type="compositionally biased region" description="Low complexity" evidence="8">
    <location>
        <begin position="817"/>
        <end position="831"/>
    </location>
</feature>
<dbReference type="SUPFAM" id="SSF52151">
    <property type="entry name" value="FabD/lysophospholipase-like"/>
    <property type="match status" value="2"/>
</dbReference>
<evidence type="ECO:0000256" key="4">
    <source>
        <dbReference type="ARBA" id="ARBA00022801"/>
    </source>
</evidence>
<dbReference type="PANTHER" id="PTHR10728:SF40">
    <property type="entry name" value="PATATIN FAMILY PROTEIN"/>
    <property type="match status" value="1"/>
</dbReference>
<evidence type="ECO:0000259" key="10">
    <source>
        <dbReference type="PROSITE" id="PS51210"/>
    </source>
</evidence>
<feature type="compositionally biased region" description="Polar residues" evidence="8">
    <location>
        <begin position="1336"/>
        <end position="1347"/>
    </location>
</feature>
<dbReference type="PROSITE" id="PS50004">
    <property type="entry name" value="C2"/>
    <property type="match status" value="1"/>
</dbReference>
<evidence type="ECO:0000256" key="7">
    <source>
        <dbReference type="RuleBase" id="RU362102"/>
    </source>
</evidence>
<comment type="domain">
    <text evidence="7">The N-terminal C2 domain associates with lipid membranes upon calcium binding.</text>
</comment>
<feature type="compositionally biased region" description="Low complexity" evidence="8">
    <location>
        <begin position="1218"/>
        <end position="1239"/>
    </location>
</feature>
<evidence type="ECO:0000256" key="2">
    <source>
        <dbReference type="ARBA" id="ARBA00013278"/>
    </source>
</evidence>
<comment type="catalytic activity">
    <reaction evidence="7">
        <text>a 1,2-diacyl-sn-glycero-3-phosphocholine + H2O = a 1-acyl-sn-glycero-3-phosphocholine + a fatty acid + H(+)</text>
        <dbReference type="Rhea" id="RHEA:15801"/>
        <dbReference type="ChEBI" id="CHEBI:15377"/>
        <dbReference type="ChEBI" id="CHEBI:15378"/>
        <dbReference type="ChEBI" id="CHEBI:28868"/>
        <dbReference type="ChEBI" id="CHEBI:57643"/>
        <dbReference type="ChEBI" id="CHEBI:58168"/>
        <dbReference type="EC" id="3.1.1.4"/>
    </reaction>
</comment>
<feature type="compositionally biased region" description="Basic and acidic residues" evidence="8">
    <location>
        <begin position="895"/>
        <end position="908"/>
    </location>
</feature>
<feature type="region of interest" description="Disordered" evidence="8">
    <location>
        <begin position="810"/>
        <end position="929"/>
    </location>
</feature>
<feature type="compositionally biased region" description="Basic and acidic residues" evidence="8">
    <location>
        <begin position="1348"/>
        <end position="1360"/>
    </location>
</feature>
<feature type="compositionally biased region" description="Low complexity" evidence="8">
    <location>
        <begin position="316"/>
        <end position="338"/>
    </location>
</feature>
<sequence>MAGGGVGDDIASALGGVVSDDRDLPPCNTAGGGKQDLSLLSPRDTSNRQHTRSATAGLKRVACLEKRAAGRQQTATAIERLGEPRDARVVSLDCNDLTSAMGGGRRPLLHKSYSVACDVDMHEHGCHGPSSKQPRMLAASLFSHHDASAFFPSTPRPRKSSSVSSLSDEIADRDSNRPQPLPSETAVRILWRSESVGFEPHTTPLELQDQPPILAKQRRTMAADGRCPSMDSHTEGGMAWRRADSDSDQCVCGHAKKEISLGCHVTPSSPVHRQINRRRSYQETDASGSRQRTLTSRDGDTRGRSVDREAGRSGSDDSGSNTADSDDSSTTTATPSSPKEQRMDIDSFDPYRIFEVQHLPCMILTVHIIRGRNITNGWMQDMIDTPDPYVLLRMKTAPEGRQRSRTIDNNCNPVWDEKFNFYLSLSETNVLEITLMEANMFSLDQNMGTVFFNVENVKEFGRWQTEVFNFNGASEVDISFYLEWDQKPTLRYSLCLSDQEKDFMKKRKEQVFEGLRKLLGDQGPKTLDEVPNIAVIGSGGGFRAMTGFSGAFKALGDSGLLDCTMYACGLSGSSWYLSTLYSHPRWPDMNLGDLQNELKHNIDKSLLRLCNSVFRYMGNILAKRRKGQPISFTDFFGHMVGETLLKGRLDSKLTDQREKIRDAKVPMPLYTCVHVKKDVPERSFQEWVEFSPYEIGMPKYGTFMDSELFGSKFFMGKLVRKFDEQPLHFLQGIWGSAFCILFKRLLEDNRRLDPVEMIRLEMTKELEKEQDQNDDDDLSDDSENEDDIEACDDDGDNEASQEKMMFTDLASDEGSDDSTTASLDSSDASSDGQVNTVNVAPLGESTQDVDEVDTCSPPPLHEGDLGPEVHLGSPTPTSPEGQKKGVRFSEGVDLLEERKARRQERGGDRPLLQKHPQKPALKKMASQRSGKSRSYWSEILRGIFENKNLALLSTRAGRAAVIHNFMRGLSLQQTYPLSPFTPLNERVQEGDEFDAIFEMHPTNVKQIYMVDAGLTFNSPFPLVLRPQRDIDVILSFDFSARPSDNTPPFKELLLAEKWARLNRLPFPPIDPDVVNSNEVKEMYVFKHPTDPRCPIVLHFSLVNSNFRHYKEPGVPRESEDEFSFADFSIFDDPSTPYSTFNFTYTHTQFERLTKLTEFNTLNNLAAIRQVLAEAVANRRDNPRRISLNPCDVKLIRMKSVQERRKIRKFLRKMESRSQTRTPSHSPSTPPSAFFTPLTSDPKSKRNPFVFNVKKSTSSDSADSLENPFFKTSQEGHECLPRPRSDTQRQRNGGTTQLPSESENAVSHPSRPSVSLDSPDGVFLPSSPHYPQFPQVGPSTQPSKTSDSVTERDSGVLENSHRGSQRAGVHQNSEGEPEGEDPEEFHDAPAAFTRDGVPVIDPVTAKMHYPETQRRRRLLRRQSTITSLNSITESISLDSKQPTQDVSSQSSVSSMEGLDQPESISVSDLSEFEGTEDDVIVTNDDDHQLQIQTGQHEHGRLLLYTSDLCLIEPLLIKSLCSHLEYSTAIFLFCGCQKREIETKRVS</sequence>
<evidence type="ECO:0000256" key="1">
    <source>
        <dbReference type="ARBA" id="ARBA00004496"/>
    </source>
</evidence>
<feature type="compositionally biased region" description="Acidic residues" evidence="8">
    <location>
        <begin position="1374"/>
        <end position="1383"/>
    </location>
</feature>
<feature type="compositionally biased region" description="Acidic residues" evidence="8">
    <location>
        <begin position="772"/>
        <end position="798"/>
    </location>
</feature>
<dbReference type="OrthoDB" id="419768at2759"/>
<accession>A0A2T7NC69</accession>
<gene>
    <name evidence="11" type="ORF">C0Q70_21322</name>
</gene>
<feature type="region of interest" description="Disordered" evidence="8">
    <location>
        <begin position="1210"/>
        <end position="1385"/>
    </location>
</feature>
<feature type="region of interest" description="Disordered" evidence="8">
    <location>
        <begin position="764"/>
        <end position="798"/>
    </location>
</feature>
<dbReference type="Proteomes" id="UP000245119">
    <property type="component" value="Linkage Group LG14"/>
</dbReference>
<feature type="compositionally biased region" description="Polar residues" evidence="8">
    <location>
        <begin position="283"/>
        <end position="294"/>
    </location>
</feature>
<dbReference type="EMBL" id="PZQS01000014">
    <property type="protein sequence ID" value="PVD18770.1"/>
    <property type="molecule type" value="Genomic_DNA"/>
</dbReference>
<feature type="compositionally biased region" description="Basic and acidic residues" evidence="8">
    <location>
        <begin position="1273"/>
        <end position="1288"/>
    </location>
</feature>
<evidence type="ECO:0000313" key="11">
    <source>
        <dbReference type="EMBL" id="PVD18770.1"/>
    </source>
</evidence>
<evidence type="ECO:0000256" key="5">
    <source>
        <dbReference type="ARBA" id="ARBA00023098"/>
    </source>
</evidence>
<reference evidence="11 12" key="1">
    <citation type="submission" date="2018-04" db="EMBL/GenBank/DDBJ databases">
        <title>The genome of golden apple snail Pomacea canaliculata provides insight into stress tolerance and invasive adaptation.</title>
        <authorList>
            <person name="Liu C."/>
            <person name="Liu B."/>
            <person name="Ren Y."/>
            <person name="Zhang Y."/>
            <person name="Wang H."/>
            <person name="Li S."/>
            <person name="Jiang F."/>
            <person name="Yin L."/>
            <person name="Zhang G."/>
            <person name="Qian W."/>
            <person name="Fan W."/>
        </authorList>
    </citation>
    <scope>NUCLEOTIDE SEQUENCE [LARGE SCALE GENOMIC DNA]</scope>
    <source>
        <strain evidence="11">SZHN2017</strain>
        <tissue evidence="11">Muscle</tissue>
    </source>
</reference>
<feature type="region of interest" description="Disordered" evidence="8">
    <location>
        <begin position="264"/>
        <end position="344"/>
    </location>
</feature>
<keyword evidence="6 7" id="KW-0442">Lipid degradation</keyword>
<dbReference type="PROSITE" id="PS51210">
    <property type="entry name" value="PLA2C"/>
    <property type="match status" value="1"/>
</dbReference>
<dbReference type="PANTHER" id="PTHR10728">
    <property type="entry name" value="CYTOSOLIC PHOSPHOLIPASE A2"/>
    <property type="match status" value="1"/>
</dbReference>
<comment type="subcellular location">
    <subcellularLocation>
        <location evidence="1">Cytoplasm</location>
    </subcellularLocation>
</comment>
<keyword evidence="3 7" id="KW-0963">Cytoplasm</keyword>
<feature type="compositionally biased region" description="Polar residues" evidence="8">
    <location>
        <begin position="1434"/>
        <end position="1444"/>
    </location>
</feature>
<dbReference type="SMART" id="SM00239">
    <property type="entry name" value="C2"/>
    <property type="match status" value="1"/>
</dbReference>
<protein>
    <recommendedName>
        <fullName evidence="2 7">Phospholipase A2</fullName>
        <ecNumber evidence="2 7">3.1.1.4</ecNumber>
    </recommendedName>
</protein>
<dbReference type="Pfam" id="PF00168">
    <property type="entry name" value="C2"/>
    <property type="match status" value="1"/>
</dbReference>
<evidence type="ECO:0000313" key="12">
    <source>
        <dbReference type="Proteomes" id="UP000245119"/>
    </source>
</evidence>
<dbReference type="InterPro" id="IPR016035">
    <property type="entry name" value="Acyl_Trfase/lysoPLipase"/>
</dbReference>